<protein>
    <submittedName>
        <fullName evidence="2">OLC1v1004876C1</fullName>
    </submittedName>
</protein>
<dbReference type="EMBL" id="OX459122">
    <property type="protein sequence ID" value="CAI9105859.1"/>
    <property type="molecule type" value="Genomic_DNA"/>
</dbReference>
<dbReference type="AlphaFoldDB" id="A0AAV1DDD7"/>
<reference evidence="2" key="1">
    <citation type="submission" date="2023-03" db="EMBL/GenBank/DDBJ databases">
        <authorList>
            <person name="Julca I."/>
        </authorList>
    </citation>
    <scope>NUCLEOTIDE SEQUENCE</scope>
</reference>
<evidence type="ECO:0000313" key="2">
    <source>
        <dbReference type="EMBL" id="CAI9105859.1"/>
    </source>
</evidence>
<proteinExistence type="predicted"/>
<dbReference type="Pfam" id="PF14111">
    <property type="entry name" value="DUF4283"/>
    <property type="match status" value="1"/>
</dbReference>
<dbReference type="InterPro" id="IPR025558">
    <property type="entry name" value="DUF4283"/>
</dbReference>
<evidence type="ECO:0000259" key="1">
    <source>
        <dbReference type="Pfam" id="PF14111"/>
    </source>
</evidence>
<keyword evidence="3" id="KW-1185">Reference proteome</keyword>
<evidence type="ECO:0000313" key="3">
    <source>
        <dbReference type="Proteomes" id="UP001161247"/>
    </source>
</evidence>
<organism evidence="2 3">
    <name type="scientific">Oldenlandia corymbosa var. corymbosa</name>
    <dbReference type="NCBI Taxonomy" id="529605"/>
    <lineage>
        <taxon>Eukaryota</taxon>
        <taxon>Viridiplantae</taxon>
        <taxon>Streptophyta</taxon>
        <taxon>Embryophyta</taxon>
        <taxon>Tracheophyta</taxon>
        <taxon>Spermatophyta</taxon>
        <taxon>Magnoliopsida</taxon>
        <taxon>eudicotyledons</taxon>
        <taxon>Gunneridae</taxon>
        <taxon>Pentapetalae</taxon>
        <taxon>asterids</taxon>
        <taxon>lamiids</taxon>
        <taxon>Gentianales</taxon>
        <taxon>Rubiaceae</taxon>
        <taxon>Rubioideae</taxon>
        <taxon>Spermacoceae</taxon>
        <taxon>Hedyotis-Oldenlandia complex</taxon>
        <taxon>Oldenlandia</taxon>
    </lineage>
</organism>
<gene>
    <name evidence="2" type="ORF">OLC1_LOCUS14466</name>
</gene>
<name>A0AAV1DDD7_OLDCO</name>
<dbReference type="Proteomes" id="UP001161247">
    <property type="component" value="Chromosome 5"/>
</dbReference>
<feature type="domain" description="DUF4283" evidence="1">
    <location>
        <begin position="34"/>
        <end position="107"/>
    </location>
</feature>
<accession>A0AAV1DDD7</accession>
<sequence length="120" mass="13736">MEPSLEDLCADLFLNEPRKAVLDESVGRKLGSGNYLVGKVIAPKDRFLSHNEIAIYFRSYWKVQHGFNHMDAGRNTVFFKFNSPVDLRRVQQGSPWTIGKLLFVLTEVNEDDVNDNVDFS</sequence>